<evidence type="ECO:0008006" key="4">
    <source>
        <dbReference type="Google" id="ProtNLM"/>
    </source>
</evidence>
<evidence type="ECO:0000313" key="3">
    <source>
        <dbReference type="Proteomes" id="UP001251528"/>
    </source>
</evidence>
<comment type="caution">
    <text evidence="2">The sequence shown here is derived from an EMBL/GenBank/DDBJ whole genome shotgun (WGS) entry which is preliminary data.</text>
</comment>
<accession>A0AAJ0FXA6</accession>
<dbReference type="Proteomes" id="UP001251528">
    <property type="component" value="Unassembled WGS sequence"/>
</dbReference>
<dbReference type="GO" id="GO:0016491">
    <property type="term" value="F:oxidoreductase activity"/>
    <property type="evidence" value="ECO:0007669"/>
    <property type="project" value="TreeGrafter"/>
</dbReference>
<dbReference type="Pfam" id="PF13450">
    <property type="entry name" value="NAD_binding_8"/>
    <property type="match status" value="1"/>
</dbReference>
<keyword evidence="1" id="KW-0732">Signal</keyword>
<dbReference type="PANTHER" id="PTHR42923">
    <property type="entry name" value="PROTOPORPHYRINOGEN OXIDASE"/>
    <property type="match status" value="1"/>
</dbReference>
<reference evidence="2" key="1">
    <citation type="submission" date="2023-06" db="EMBL/GenBank/DDBJ databases">
        <title>Conoideocrella luteorostrata (Hypocreales: Clavicipitaceae), a potential biocontrol fungus for elongate hemlock scale in United States Christmas tree production areas.</title>
        <authorList>
            <person name="Barrett H."/>
            <person name="Lovett B."/>
            <person name="Macias A.M."/>
            <person name="Stajich J.E."/>
            <person name="Kasson M.T."/>
        </authorList>
    </citation>
    <scope>NUCLEOTIDE SEQUENCE</scope>
    <source>
        <strain evidence="2">ARSEF 14590</strain>
    </source>
</reference>
<dbReference type="Gene3D" id="3.30.70.1990">
    <property type="match status" value="1"/>
</dbReference>
<name>A0AAJ0FXA6_9HYPO</name>
<dbReference type="SUPFAM" id="SSF51905">
    <property type="entry name" value="FAD/NAD(P)-binding domain"/>
    <property type="match status" value="1"/>
</dbReference>
<evidence type="ECO:0000256" key="1">
    <source>
        <dbReference type="SAM" id="SignalP"/>
    </source>
</evidence>
<dbReference type="Gene3D" id="1.10.405.20">
    <property type="match status" value="1"/>
</dbReference>
<proteinExistence type="predicted"/>
<dbReference type="AlphaFoldDB" id="A0AAJ0FXA6"/>
<dbReference type="InterPro" id="IPR050464">
    <property type="entry name" value="Zeta_carotene_desat/Oxidored"/>
</dbReference>
<keyword evidence="3" id="KW-1185">Reference proteome</keyword>
<feature type="signal peptide" evidence="1">
    <location>
        <begin position="1"/>
        <end position="15"/>
    </location>
</feature>
<protein>
    <recommendedName>
        <fullName evidence="4">FAD dependent oxidoreductase</fullName>
    </recommendedName>
</protein>
<dbReference type="EMBL" id="JASWJB010000157">
    <property type="protein sequence ID" value="KAK2594748.1"/>
    <property type="molecule type" value="Genomic_DNA"/>
</dbReference>
<feature type="chain" id="PRO_5042471718" description="FAD dependent oxidoreductase" evidence="1">
    <location>
        <begin position="16"/>
        <end position="465"/>
    </location>
</feature>
<sequence>MWAVLAISLAGAVAATSCPGFDPHDYKPESVIRRDVAVIGGGSSGTYTAVRLHDHGKSVVVVEKEAQLGGHAETYTAPNGYAINLGVVVFTQIQIVKDYFGRFNITLTGLPQEGSVPTFVDFAAGKKVDFAPPLPKAQSEALAKYREQLNKYPSLQHGFNMTYPVHPDLLLPFKDFVKKYSLDAMVFTTYLYNQGFAPILDLPMLYMFKYLNAGELDSLQGGFLTTKNHDTGALYRAAASFLGSSNVLLKSSPIKMSRSSGKDVCIVVQTPTGKKLIVAKKLVSAIPPTLDALSSYDLSTQEKTLFGQWTSDGYYTGILNNTGLNDTSMFINVQPNKPYGVPHLPGLYTVRGSPPTGLTQVYYGSPTVLSIEEVKADIEKSIARLQKDLGVRQAKPEWVLLKSHAPFNLGVSNEQIKDKFYEKLYALNGKQNTFYNGAAFHTQDSSVLWEFTEEYLLPIVLASLK</sequence>
<evidence type="ECO:0000313" key="2">
    <source>
        <dbReference type="EMBL" id="KAK2594748.1"/>
    </source>
</evidence>
<gene>
    <name evidence="2" type="ORF">QQS21_007546</name>
</gene>
<dbReference type="Gene3D" id="3.50.50.60">
    <property type="entry name" value="FAD/NAD(P)-binding domain"/>
    <property type="match status" value="1"/>
</dbReference>
<dbReference type="InterPro" id="IPR036188">
    <property type="entry name" value="FAD/NAD-bd_sf"/>
</dbReference>
<organism evidence="2 3">
    <name type="scientific">Conoideocrella luteorostrata</name>
    <dbReference type="NCBI Taxonomy" id="1105319"/>
    <lineage>
        <taxon>Eukaryota</taxon>
        <taxon>Fungi</taxon>
        <taxon>Dikarya</taxon>
        <taxon>Ascomycota</taxon>
        <taxon>Pezizomycotina</taxon>
        <taxon>Sordariomycetes</taxon>
        <taxon>Hypocreomycetidae</taxon>
        <taxon>Hypocreales</taxon>
        <taxon>Clavicipitaceae</taxon>
        <taxon>Conoideocrella</taxon>
    </lineage>
</organism>
<dbReference type="PANTHER" id="PTHR42923:SF26">
    <property type="entry name" value="FMN REDUCTASE LOT6, PUTATIVE (AFU_ORTHOLOGUE AFUA_7G06600)-RELATED"/>
    <property type="match status" value="1"/>
</dbReference>